<feature type="domain" description="Reverse transcriptase" evidence="2">
    <location>
        <begin position="61"/>
        <end position="356"/>
    </location>
</feature>
<evidence type="ECO:0000256" key="1">
    <source>
        <dbReference type="SAM" id="MobiDB-lite"/>
    </source>
</evidence>
<dbReference type="InterPro" id="IPR012337">
    <property type="entry name" value="RNaseH-like_sf"/>
</dbReference>
<dbReference type="InterPro" id="IPR002156">
    <property type="entry name" value="RNaseH_domain"/>
</dbReference>
<reference evidence="3" key="1">
    <citation type="submission" date="2023-07" db="EMBL/GenBank/DDBJ databases">
        <title>A chromosome-level genome assembly of Lolium multiflorum.</title>
        <authorList>
            <person name="Chen Y."/>
            <person name="Copetti D."/>
            <person name="Kolliker R."/>
            <person name="Studer B."/>
        </authorList>
    </citation>
    <scope>NUCLEOTIDE SEQUENCE</scope>
    <source>
        <strain evidence="3">02402/16</strain>
        <tissue evidence="3">Leaf</tissue>
    </source>
</reference>
<dbReference type="InterPro" id="IPR043502">
    <property type="entry name" value="DNA/RNA_pol_sf"/>
</dbReference>
<dbReference type="CDD" id="cd01650">
    <property type="entry name" value="RT_nLTR_like"/>
    <property type="match status" value="1"/>
</dbReference>
<dbReference type="Proteomes" id="UP001231189">
    <property type="component" value="Unassembled WGS sequence"/>
</dbReference>
<keyword evidence="4" id="KW-1185">Reference proteome</keyword>
<dbReference type="PANTHER" id="PTHR46890:SF48">
    <property type="entry name" value="RNA-DIRECTED DNA POLYMERASE"/>
    <property type="match status" value="1"/>
</dbReference>
<dbReference type="Pfam" id="PF13456">
    <property type="entry name" value="RVT_3"/>
    <property type="match status" value="1"/>
</dbReference>
<feature type="region of interest" description="Disordered" evidence="1">
    <location>
        <begin position="581"/>
        <end position="604"/>
    </location>
</feature>
<dbReference type="InterPro" id="IPR044730">
    <property type="entry name" value="RNase_H-like_dom_plant"/>
</dbReference>
<dbReference type="InterPro" id="IPR052343">
    <property type="entry name" value="Retrotransposon-Effector_Assoc"/>
</dbReference>
<dbReference type="GO" id="GO:0004523">
    <property type="term" value="F:RNA-DNA hybrid ribonuclease activity"/>
    <property type="evidence" value="ECO:0007669"/>
    <property type="project" value="InterPro"/>
</dbReference>
<name>A0AAD8WGV0_LOLMU</name>
<dbReference type="InterPro" id="IPR036397">
    <property type="entry name" value="RNaseH_sf"/>
</dbReference>
<sequence length="604" mass="67501">MAEFREMLSFCNLFDLGYSGLPWTYDNNQDGLKNVRVRLDRVVACPGWTNTFPDFSVKHLSFFKTGIMPEGVNNSTIVLIPKTKNPSELKDFRPISLCNVLYKIIAKCIINRLRPCLSDIVSPEQSAFIKGRQIADNALVAFECFHTIQHSRDKKGTFCAYKLDLSKAYDRVDWTFLEAALVKLGFDNHWITRVMACVKSVRYSLRMNEVLQQTFSPSRGLRQGDPLSSFLFLFVAEGFSSCFKKEIECGRLHELKITRNAPGISHLLFADDSLIFFEATAQQATVIKETLDKYEKACFIENYYNTTMQLNDGMPTPDRKGKCLLIPVAASRNEKDRRTTTQKWTKPPLGWAKINTDASFISANGTAHWGAIVRDEQGNTISSAWSPIPRCATVEEAEAIAVLEGLRLTSTVDTPCCLETDCKSVTDAWNWDTIKRSQAGIVINEAKHAALSFQNLKIEFIPRSANGAAHRLAAFSRSTGCNGILFERLRIPTTWVYFGFSLEAEAFFDSVLFGLPWSAVGLQSLFSVVSRFSSAQLPMTPTSLRPTVMEMMLTMLAVVPSWLQDGLFVLLYAPPQSLGAEVSGEEKQSSGPVMLSSKAGCRSR</sequence>
<protein>
    <recommendedName>
        <fullName evidence="2">Reverse transcriptase domain-containing protein</fullName>
    </recommendedName>
</protein>
<evidence type="ECO:0000313" key="4">
    <source>
        <dbReference type="Proteomes" id="UP001231189"/>
    </source>
</evidence>
<proteinExistence type="predicted"/>
<dbReference type="PANTHER" id="PTHR46890">
    <property type="entry name" value="NON-LTR RETROLELEMENT REVERSE TRANSCRIPTASE-LIKE PROTEIN-RELATED"/>
    <property type="match status" value="1"/>
</dbReference>
<evidence type="ECO:0000259" key="2">
    <source>
        <dbReference type="PROSITE" id="PS50878"/>
    </source>
</evidence>
<dbReference type="CDD" id="cd06222">
    <property type="entry name" value="RNase_H_like"/>
    <property type="match status" value="1"/>
</dbReference>
<dbReference type="AlphaFoldDB" id="A0AAD8WGV0"/>
<dbReference type="InterPro" id="IPR000477">
    <property type="entry name" value="RT_dom"/>
</dbReference>
<comment type="caution">
    <text evidence="3">The sequence shown here is derived from an EMBL/GenBank/DDBJ whole genome shotgun (WGS) entry which is preliminary data.</text>
</comment>
<organism evidence="3 4">
    <name type="scientific">Lolium multiflorum</name>
    <name type="common">Italian ryegrass</name>
    <name type="synonym">Lolium perenne subsp. multiflorum</name>
    <dbReference type="NCBI Taxonomy" id="4521"/>
    <lineage>
        <taxon>Eukaryota</taxon>
        <taxon>Viridiplantae</taxon>
        <taxon>Streptophyta</taxon>
        <taxon>Embryophyta</taxon>
        <taxon>Tracheophyta</taxon>
        <taxon>Spermatophyta</taxon>
        <taxon>Magnoliopsida</taxon>
        <taxon>Liliopsida</taxon>
        <taxon>Poales</taxon>
        <taxon>Poaceae</taxon>
        <taxon>BOP clade</taxon>
        <taxon>Pooideae</taxon>
        <taxon>Poodae</taxon>
        <taxon>Poeae</taxon>
        <taxon>Poeae Chloroplast Group 2 (Poeae type)</taxon>
        <taxon>Loliodinae</taxon>
        <taxon>Loliinae</taxon>
        <taxon>Lolium</taxon>
    </lineage>
</organism>
<dbReference type="Pfam" id="PF00078">
    <property type="entry name" value="RVT_1"/>
    <property type="match status" value="1"/>
</dbReference>
<dbReference type="GO" id="GO:0003676">
    <property type="term" value="F:nucleic acid binding"/>
    <property type="evidence" value="ECO:0007669"/>
    <property type="project" value="InterPro"/>
</dbReference>
<gene>
    <name evidence="3" type="ORF">QYE76_050311</name>
</gene>
<accession>A0AAD8WGV0</accession>
<dbReference type="Gene3D" id="3.30.420.10">
    <property type="entry name" value="Ribonuclease H-like superfamily/Ribonuclease H"/>
    <property type="match status" value="1"/>
</dbReference>
<evidence type="ECO:0000313" key="3">
    <source>
        <dbReference type="EMBL" id="KAK1662152.1"/>
    </source>
</evidence>
<dbReference type="SUPFAM" id="SSF56672">
    <property type="entry name" value="DNA/RNA polymerases"/>
    <property type="match status" value="1"/>
</dbReference>
<dbReference type="SUPFAM" id="SSF53098">
    <property type="entry name" value="Ribonuclease H-like"/>
    <property type="match status" value="1"/>
</dbReference>
<dbReference type="PROSITE" id="PS50878">
    <property type="entry name" value="RT_POL"/>
    <property type="match status" value="1"/>
</dbReference>
<dbReference type="EMBL" id="JAUUTY010000003">
    <property type="protein sequence ID" value="KAK1662152.1"/>
    <property type="molecule type" value="Genomic_DNA"/>
</dbReference>